<dbReference type="AlphaFoldDB" id="A0A915DKZ3"/>
<protein>
    <submittedName>
        <fullName evidence="2">Uncharacterized protein</fullName>
    </submittedName>
</protein>
<reference evidence="2" key="1">
    <citation type="submission" date="2022-11" db="UniProtKB">
        <authorList>
            <consortium name="WormBaseParasite"/>
        </authorList>
    </citation>
    <scope>IDENTIFICATION</scope>
</reference>
<keyword evidence="1" id="KW-1185">Reference proteome</keyword>
<organism evidence="1 2">
    <name type="scientific">Ditylenchus dipsaci</name>
    <dbReference type="NCBI Taxonomy" id="166011"/>
    <lineage>
        <taxon>Eukaryota</taxon>
        <taxon>Metazoa</taxon>
        <taxon>Ecdysozoa</taxon>
        <taxon>Nematoda</taxon>
        <taxon>Chromadorea</taxon>
        <taxon>Rhabditida</taxon>
        <taxon>Tylenchina</taxon>
        <taxon>Tylenchomorpha</taxon>
        <taxon>Sphaerularioidea</taxon>
        <taxon>Anguinidae</taxon>
        <taxon>Anguininae</taxon>
        <taxon>Ditylenchus</taxon>
    </lineage>
</organism>
<sequence>MKESAKNQVLEKLAQIRQSNPSAEDLIFVNKIDDFKTMDVAMIKRIMSSTLTPMVTIIMKTAKKTPN</sequence>
<dbReference type="WBParaSite" id="jg21090">
    <property type="protein sequence ID" value="jg21090"/>
    <property type="gene ID" value="jg21090"/>
</dbReference>
<proteinExistence type="predicted"/>
<evidence type="ECO:0000313" key="2">
    <source>
        <dbReference type="WBParaSite" id="jg21090"/>
    </source>
</evidence>
<dbReference type="Proteomes" id="UP000887574">
    <property type="component" value="Unplaced"/>
</dbReference>
<evidence type="ECO:0000313" key="1">
    <source>
        <dbReference type="Proteomes" id="UP000887574"/>
    </source>
</evidence>
<accession>A0A915DKZ3</accession>
<name>A0A915DKZ3_9BILA</name>